<evidence type="ECO:0000313" key="2">
    <source>
        <dbReference type="EMBL" id="CAJ0605851.1"/>
    </source>
</evidence>
<gene>
    <name evidence="2" type="ORF">CYNAS_LOCUS17834</name>
</gene>
<dbReference type="Gene3D" id="3.30.420.10">
    <property type="entry name" value="Ribonuclease H-like superfamily/Ribonuclease H"/>
    <property type="match status" value="1"/>
</dbReference>
<evidence type="ECO:0000313" key="3">
    <source>
        <dbReference type="Proteomes" id="UP001176961"/>
    </source>
</evidence>
<dbReference type="EMBL" id="CATQJL010000316">
    <property type="protein sequence ID" value="CAJ0605851.1"/>
    <property type="molecule type" value="Genomic_DNA"/>
</dbReference>
<feature type="region of interest" description="Disordered" evidence="1">
    <location>
        <begin position="222"/>
        <end position="242"/>
    </location>
</feature>
<dbReference type="AlphaFoldDB" id="A0AA36H829"/>
<evidence type="ECO:0008006" key="4">
    <source>
        <dbReference type="Google" id="ProtNLM"/>
    </source>
</evidence>
<comment type="caution">
    <text evidence="2">The sequence shown here is derived from an EMBL/GenBank/DDBJ whole genome shotgun (WGS) entry which is preliminary data.</text>
</comment>
<accession>A0AA36H829</accession>
<name>A0AA36H829_CYLNA</name>
<keyword evidence="3" id="KW-1185">Reference proteome</keyword>
<dbReference type="Proteomes" id="UP001176961">
    <property type="component" value="Unassembled WGS sequence"/>
</dbReference>
<protein>
    <recommendedName>
        <fullName evidence="4">Transposase</fullName>
    </recommendedName>
</protein>
<sequence length="242" mass="28012">MSKNEVWNVYKRAKNPKEPLRRGRPRKLDPRFASTLLRITLDLKSNFGAVVDTAYNAIAVDEITNAAELRSQLELAHASVQTVQRRLRELMSTEHRALLKNLIVRLHDEDGWAFRRIAAHLEMSKSGVWGIYKSTRNPAEPAPLGRKRSTDERWFGLHGRRPATKPFISFKYVGRIQIARQHVDWQNQWRGVLWSNESKLNMAVSNGRQWVRRPVRERYKPKYTKSSVKCEGGNHESTSANS</sequence>
<proteinExistence type="predicted"/>
<dbReference type="GO" id="GO:0003676">
    <property type="term" value="F:nucleic acid binding"/>
    <property type="evidence" value="ECO:0007669"/>
    <property type="project" value="InterPro"/>
</dbReference>
<evidence type="ECO:0000256" key="1">
    <source>
        <dbReference type="SAM" id="MobiDB-lite"/>
    </source>
</evidence>
<dbReference type="InterPro" id="IPR036397">
    <property type="entry name" value="RNaseH_sf"/>
</dbReference>
<reference evidence="2" key="1">
    <citation type="submission" date="2023-07" db="EMBL/GenBank/DDBJ databases">
        <authorList>
            <consortium name="CYATHOMIX"/>
        </authorList>
    </citation>
    <scope>NUCLEOTIDE SEQUENCE</scope>
    <source>
        <strain evidence="2">N/A</strain>
    </source>
</reference>
<organism evidence="2 3">
    <name type="scientific">Cylicocyclus nassatus</name>
    <name type="common">Nematode worm</name>
    <dbReference type="NCBI Taxonomy" id="53992"/>
    <lineage>
        <taxon>Eukaryota</taxon>
        <taxon>Metazoa</taxon>
        <taxon>Ecdysozoa</taxon>
        <taxon>Nematoda</taxon>
        <taxon>Chromadorea</taxon>
        <taxon>Rhabditida</taxon>
        <taxon>Rhabditina</taxon>
        <taxon>Rhabditomorpha</taxon>
        <taxon>Strongyloidea</taxon>
        <taxon>Strongylidae</taxon>
        <taxon>Cylicocyclus</taxon>
    </lineage>
</organism>